<name>A0AAN0MGJ0_9RHOB</name>
<reference evidence="1 2" key="2">
    <citation type="submission" date="2024-08" db="EMBL/GenBank/DDBJ databases">
        <title>Phylogenomic analyses of a clade within the roseobacter group suggest taxonomic reassignments of species of the genera Aestuariivita, Citreicella, Loktanella, Nautella, Pelagibaca, Ruegeria, Thalassobius, Thiobacimonas and Tropicibacter, and the proposal o.</title>
        <authorList>
            <person name="Jeon C.O."/>
        </authorList>
    </citation>
    <scope>NUCLEOTIDE SEQUENCE [LARGE SCALE GENOMIC DNA]</scope>
    <source>
        <strain evidence="1 2">SS1-5</strain>
    </source>
</reference>
<dbReference type="RefSeq" id="WP_342078780.1">
    <property type="nucleotide sequence ID" value="NZ_CP151767.2"/>
</dbReference>
<organism evidence="1 2">
    <name type="scientific">Yoonia rhodophyticola</name>
    <dbReference type="NCBI Taxonomy" id="3137370"/>
    <lineage>
        <taxon>Bacteria</taxon>
        <taxon>Pseudomonadati</taxon>
        <taxon>Pseudomonadota</taxon>
        <taxon>Alphaproteobacteria</taxon>
        <taxon>Rhodobacterales</taxon>
        <taxon>Paracoccaceae</taxon>
        <taxon>Yoonia</taxon>
    </lineage>
</organism>
<keyword evidence="2" id="KW-1185">Reference proteome</keyword>
<protein>
    <submittedName>
        <fullName evidence="1">Uncharacterized protein</fullName>
    </submittedName>
</protein>
<sequence>MLRRTIISAFAVLVIVGVTVMGFANTEKGTAQMNVDLTLYLGGKIAVDGGVVLILPQEVPADAFVVPEDRPNIAQDRVTPTGPDQIVLGADVRSQKTIVTFQYPAGASYTYRFRTRNADVNPHNIKTDRIGVGSGTGVHPVTGETEAYDTVLTHHIDAGEWTTSQSRAARAELNMGFLAERYGCIEFAAVQVCDARVDRLEP</sequence>
<dbReference type="KEGG" id="yrh:AABB31_11980"/>
<dbReference type="Proteomes" id="UP001470809">
    <property type="component" value="Chromosome"/>
</dbReference>
<accession>A0AAN0MGJ0</accession>
<reference evidence="2" key="1">
    <citation type="submission" date="2024-04" db="EMBL/GenBank/DDBJ databases">
        <title>Phylogenomic analyses of a clade within the roseobacter group suggest taxonomic reassignments of species of the genera Aestuariivita, Citreicella, Loktanella, Nautella, Pelagibaca, Ruegeria, Thalassobius, Thiobacimonas and Tropicibacter, and the proposal o.</title>
        <authorList>
            <person name="Jeon C.O."/>
        </authorList>
    </citation>
    <scope>NUCLEOTIDE SEQUENCE [LARGE SCALE GENOMIC DNA]</scope>
    <source>
        <strain evidence="2">SS1-5</strain>
    </source>
</reference>
<gene>
    <name evidence="1" type="ORF">AABB31_11980</name>
</gene>
<dbReference type="EMBL" id="CP151767">
    <property type="protein sequence ID" value="WZU69488.1"/>
    <property type="molecule type" value="Genomic_DNA"/>
</dbReference>
<evidence type="ECO:0000313" key="1">
    <source>
        <dbReference type="EMBL" id="WZU69488.1"/>
    </source>
</evidence>
<evidence type="ECO:0000313" key="2">
    <source>
        <dbReference type="Proteomes" id="UP001470809"/>
    </source>
</evidence>
<proteinExistence type="predicted"/>
<dbReference type="AlphaFoldDB" id="A0AAN0MGJ0"/>